<name>A0A7L1N0R9_RHICY</name>
<evidence type="ECO:0000256" key="2">
    <source>
        <dbReference type="ARBA" id="ARBA00022729"/>
    </source>
</evidence>
<feature type="domain" description="Ig-like" evidence="6">
    <location>
        <begin position="73"/>
        <end position="152"/>
    </location>
</feature>
<dbReference type="InterPro" id="IPR015631">
    <property type="entry name" value="CD2/SLAM_rcpt"/>
</dbReference>
<dbReference type="Gene3D" id="2.60.40.10">
    <property type="entry name" value="Immunoglobulins"/>
    <property type="match status" value="2"/>
</dbReference>
<dbReference type="PANTHER" id="PTHR12080:SF55">
    <property type="entry name" value="LYMPHOCYTE FUNCTION-ASSOCIATED ANTIGEN 3"/>
    <property type="match status" value="1"/>
</dbReference>
<evidence type="ECO:0000256" key="5">
    <source>
        <dbReference type="SAM" id="Phobius"/>
    </source>
</evidence>
<dbReference type="Proteomes" id="UP000565785">
    <property type="component" value="Unassembled WGS sequence"/>
</dbReference>
<evidence type="ECO:0000313" key="7">
    <source>
        <dbReference type="EMBL" id="NXN92413.1"/>
    </source>
</evidence>
<dbReference type="EMBL" id="VXBP01001098">
    <property type="protein sequence ID" value="NXN92413.1"/>
    <property type="molecule type" value="Genomic_DNA"/>
</dbReference>
<dbReference type="PROSITE" id="PS50835">
    <property type="entry name" value="IG_LIKE"/>
    <property type="match status" value="1"/>
</dbReference>
<accession>A0A7L1N0R9</accession>
<feature type="non-terminal residue" evidence="7">
    <location>
        <position position="1"/>
    </location>
</feature>
<keyword evidence="3 5" id="KW-0472">Membrane</keyword>
<keyword evidence="5" id="KW-1133">Transmembrane helix</keyword>
<feature type="transmembrane region" description="Helical" evidence="5">
    <location>
        <begin position="164"/>
        <end position="182"/>
    </location>
</feature>
<evidence type="ECO:0000256" key="3">
    <source>
        <dbReference type="ARBA" id="ARBA00023136"/>
    </source>
</evidence>
<dbReference type="GO" id="GO:0016020">
    <property type="term" value="C:membrane"/>
    <property type="evidence" value="ECO:0007669"/>
    <property type="project" value="UniProtKB-SubCell"/>
</dbReference>
<keyword evidence="2" id="KW-0732">Signal</keyword>
<keyword evidence="8" id="KW-1185">Reference proteome</keyword>
<comment type="caution">
    <text evidence="7">The sequence shown here is derived from an EMBL/GenBank/DDBJ whole genome shotgun (WGS) entry which is preliminary data.</text>
</comment>
<dbReference type="AlphaFoldDB" id="A0A7L1N0R9"/>
<organism evidence="7 8">
    <name type="scientific">Rhinopomastus cyanomelas</name>
    <name type="common">Common scimitarbill</name>
    <dbReference type="NCBI Taxonomy" id="113115"/>
    <lineage>
        <taxon>Eukaryota</taxon>
        <taxon>Metazoa</taxon>
        <taxon>Chordata</taxon>
        <taxon>Craniata</taxon>
        <taxon>Vertebrata</taxon>
        <taxon>Euteleostomi</taxon>
        <taxon>Archelosauria</taxon>
        <taxon>Archosauria</taxon>
        <taxon>Dinosauria</taxon>
        <taxon>Saurischia</taxon>
        <taxon>Theropoda</taxon>
        <taxon>Coelurosauria</taxon>
        <taxon>Aves</taxon>
        <taxon>Neognathae</taxon>
        <taxon>Neoaves</taxon>
        <taxon>Telluraves</taxon>
        <taxon>Coraciimorphae</taxon>
        <taxon>Bucerotiformes</taxon>
        <taxon>Rhinopomastidae</taxon>
        <taxon>Rhinopomastus</taxon>
    </lineage>
</organism>
<protein>
    <submittedName>
        <fullName evidence="7">SLAF1 protein</fullName>
    </submittedName>
</protein>
<sequence length="183" mass="20197">EDPQTKFVLHTYSHGNATSYLEGHTCFRKSDFSLEIRSTRWQDGQLYEYIVSEGPKEMIWQVRLEVYEPVSSPTIKILSRALANGSCTLTLNCSVEREDRVSYSWGCQDSSAAALCHHNGSLLHLSYPTEPETITCSCTASNPISSRVATFNSSECSSEHAGRAPVAALALSILLLLLLLLLP</sequence>
<evidence type="ECO:0000256" key="4">
    <source>
        <dbReference type="ARBA" id="ARBA00023180"/>
    </source>
</evidence>
<proteinExistence type="predicted"/>
<dbReference type="InterPro" id="IPR007110">
    <property type="entry name" value="Ig-like_dom"/>
</dbReference>
<reference evidence="7 8" key="1">
    <citation type="submission" date="2019-09" db="EMBL/GenBank/DDBJ databases">
        <title>Bird 10,000 Genomes (B10K) Project - Family phase.</title>
        <authorList>
            <person name="Zhang G."/>
        </authorList>
    </citation>
    <scope>NUCLEOTIDE SEQUENCE [LARGE SCALE GENOMIC DNA]</scope>
    <source>
        <strain evidence="7">B10K-DU-002-35</strain>
        <tissue evidence="7">Muscle</tissue>
    </source>
</reference>
<evidence type="ECO:0000256" key="1">
    <source>
        <dbReference type="ARBA" id="ARBA00004370"/>
    </source>
</evidence>
<dbReference type="PANTHER" id="PTHR12080">
    <property type="entry name" value="SIGNALING LYMPHOCYTIC ACTIVATION MOLECULE"/>
    <property type="match status" value="1"/>
</dbReference>
<evidence type="ECO:0000259" key="6">
    <source>
        <dbReference type="PROSITE" id="PS50835"/>
    </source>
</evidence>
<keyword evidence="4" id="KW-0325">Glycoprotein</keyword>
<evidence type="ECO:0000313" key="8">
    <source>
        <dbReference type="Proteomes" id="UP000565785"/>
    </source>
</evidence>
<gene>
    <name evidence="7" type="primary">Slamf1</name>
    <name evidence="7" type="ORF">RHICYA_R01227</name>
</gene>
<feature type="non-terminal residue" evidence="7">
    <location>
        <position position="183"/>
    </location>
</feature>
<comment type="subcellular location">
    <subcellularLocation>
        <location evidence="1">Membrane</location>
    </subcellularLocation>
</comment>
<dbReference type="InterPro" id="IPR013783">
    <property type="entry name" value="Ig-like_fold"/>
</dbReference>
<keyword evidence="5" id="KW-0812">Transmembrane</keyword>
<dbReference type="OrthoDB" id="8963224at2759"/>